<dbReference type="Proteomes" id="UP000556329">
    <property type="component" value="Unassembled WGS sequence"/>
</dbReference>
<dbReference type="AlphaFoldDB" id="A0A841PNC1"/>
<organism evidence="1 2">
    <name type="scientific">Mesorhizobium sangaii</name>
    <dbReference type="NCBI Taxonomy" id="505389"/>
    <lineage>
        <taxon>Bacteria</taxon>
        <taxon>Pseudomonadati</taxon>
        <taxon>Pseudomonadota</taxon>
        <taxon>Alphaproteobacteria</taxon>
        <taxon>Hyphomicrobiales</taxon>
        <taxon>Phyllobacteriaceae</taxon>
        <taxon>Mesorhizobium</taxon>
    </lineage>
</organism>
<reference evidence="1 2" key="1">
    <citation type="submission" date="2020-08" db="EMBL/GenBank/DDBJ databases">
        <title>Genomic Encyclopedia of Type Strains, Phase IV (KMG-IV): sequencing the most valuable type-strain genomes for metagenomic binning, comparative biology and taxonomic classification.</title>
        <authorList>
            <person name="Goeker M."/>
        </authorList>
    </citation>
    <scope>NUCLEOTIDE SEQUENCE [LARGE SCALE GENOMIC DNA]</scope>
    <source>
        <strain evidence="1 2">DSM 100039</strain>
    </source>
</reference>
<dbReference type="EMBL" id="JACHEF010000004">
    <property type="protein sequence ID" value="MBB6411652.1"/>
    <property type="molecule type" value="Genomic_DNA"/>
</dbReference>
<accession>A0A841PNC1</accession>
<protein>
    <submittedName>
        <fullName evidence="1">Uncharacterized protein</fullName>
    </submittedName>
</protein>
<proteinExistence type="predicted"/>
<evidence type="ECO:0000313" key="2">
    <source>
        <dbReference type="Proteomes" id="UP000556329"/>
    </source>
</evidence>
<comment type="caution">
    <text evidence="1">The sequence shown here is derived from an EMBL/GenBank/DDBJ whole genome shotgun (WGS) entry which is preliminary data.</text>
</comment>
<evidence type="ECO:0000313" key="1">
    <source>
        <dbReference type="EMBL" id="MBB6411652.1"/>
    </source>
</evidence>
<sequence length="42" mass="4985">MKTTPGGDRTSFYSRTVSQEAKRKVRRIWRRRASAAEMVRTR</sequence>
<name>A0A841PNC1_9HYPH</name>
<gene>
    <name evidence="1" type="ORF">HNQ71_004340</name>
</gene>
<keyword evidence="2" id="KW-1185">Reference proteome</keyword>